<keyword evidence="1 2" id="KW-0732">Signal</keyword>
<keyword evidence="5" id="KW-1185">Reference proteome</keyword>
<dbReference type="PROSITE" id="PS50983">
    <property type="entry name" value="FE_B12_PBP"/>
    <property type="match status" value="1"/>
</dbReference>
<dbReference type="STRING" id="377629.TERTU_3620"/>
<proteinExistence type="predicted"/>
<dbReference type="AlphaFoldDB" id="C5BS16"/>
<organism evidence="4 5">
    <name type="scientific">Teredinibacter turnerae (strain ATCC 39867 / T7901)</name>
    <dbReference type="NCBI Taxonomy" id="377629"/>
    <lineage>
        <taxon>Bacteria</taxon>
        <taxon>Pseudomonadati</taxon>
        <taxon>Pseudomonadota</taxon>
        <taxon>Gammaproteobacteria</taxon>
        <taxon>Cellvibrionales</taxon>
        <taxon>Cellvibrionaceae</taxon>
        <taxon>Teredinibacter</taxon>
    </lineage>
</organism>
<accession>C5BS16</accession>
<feature type="domain" description="Fe/B12 periplasmic-binding" evidence="3">
    <location>
        <begin position="56"/>
        <end position="305"/>
    </location>
</feature>
<gene>
    <name evidence="4" type="ordered locus">TERTU_3620</name>
</gene>
<evidence type="ECO:0000259" key="3">
    <source>
        <dbReference type="PROSITE" id="PS50983"/>
    </source>
</evidence>
<dbReference type="GO" id="GO:0071281">
    <property type="term" value="P:cellular response to iron ion"/>
    <property type="evidence" value="ECO:0007669"/>
    <property type="project" value="TreeGrafter"/>
</dbReference>
<protein>
    <submittedName>
        <fullName evidence="4">Fe3+-hydroxamate ABC transporter periplasmic binding protein</fullName>
    </submittedName>
</protein>
<dbReference type="KEGG" id="ttu:TERTU_3620"/>
<evidence type="ECO:0000313" key="4">
    <source>
        <dbReference type="EMBL" id="ACR14465.1"/>
    </source>
</evidence>
<sequence length="310" mass="34014">MFIHRLFFARRLISAALLLGLLMPLASRAQAASGAHAITVTDYNGDKVSLQQPARRIIALAPHIVENLYSAGAGQYLVGAVDYCDYPPQAKAITRVGSISSHSIEAILAQQPDLVIAWNSGYGGKIIGKLRALGIPVYASNPLQLEDVARSIRDYGKLANTTAVAEKAAQTFLARLQGLRDQYTDHQRLTVLYEVWNSPLQTLNGEHIISDVIALCGGQNVFADAPVIAPKISLESVLSRNPDVIVASGMGEERPEWLDDWRKWPSLKAVQNNHLFFIPPDIIQRHTARILQGVNEMCVHLENARTPLSE</sequence>
<dbReference type="NCBIfam" id="NF038402">
    <property type="entry name" value="TroA_like"/>
    <property type="match status" value="1"/>
</dbReference>
<dbReference type="PANTHER" id="PTHR30535:SF34">
    <property type="entry name" value="MOLYBDATE-BINDING PROTEIN MOLA"/>
    <property type="match status" value="1"/>
</dbReference>
<dbReference type="RefSeq" id="WP_015820579.1">
    <property type="nucleotide sequence ID" value="NC_012997.1"/>
</dbReference>
<dbReference type="CDD" id="cd01144">
    <property type="entry name" value="BtuF"/>
    <property type="match status" value="1"/>
</dbReference>
<reference evidence="4 5" key="1">
    <citation type="journal article" date="2009" name="PLoS ONE">
        <title>The complete genome of Teredinibacter turnerae T7901: an intracellular endosymbiont of marine wood-boring bivalves (shipworms).</title>
        <authorList>
            <person name="Yang J.C."/>
            <person name="Madupu R."/>
            <person name="Durkin A.S."/>
            <person name="Ekborg N.A."/>
            <person name="Pedamallu C.S."/>
            <person name="Hostetler J.B."/>
            <person name="Radune D."/>
            <person name="Toms B.S."/>
            <person name="Henrissat B."/>
            <person name="Coutinho P.M."/>
            <person name="Schwarz S."/>
            <person name="Field L."/>
            <person name="Trindade-Silva A.E."/>
            <person name="Soares C.A.G."/>
            <person name="Elshahawi S."/>
            <person name="Hanora A."/>
            <person name="Schmidt E.W."/>
            <person name="Haygood M.G."/>
            <person name="Posfai J."/>
            <person name="Benner J."/>
            <person name="Madinger C."/>
            <person name="Nove J."/>
            <person name="Anton B."/>
            <person name="Chaudhary K."/>
            <person name="Foster J."/>
            <person name="Holman A."/>
            <person name="Kumar S."/>
            <person name="Lessard P.A."/>
            <person name="Luyten Y.A."/>
            <person name="Slatko B."/>
            <person name="Wood N."/>
            <person name="Wu B."/>
            <person name="Teplitski M."/>
            <person name="Mougous J.D."/>
            <person name="Ward N."/>
            <person name="Eisen J.A."/>
            <person name="Badger J.H."/>
            <person name="Distel D.L."/>
        </authorList>
    </citation>
    <scope>NUCLEOTIDE SEQUENCE [LARGE SCALE GENOMIC DNA]</scope>
    <source>
        <strain evidence="5">ATCC 39867 / T7901</strain>
    </source>
</reference>
<dbReference type="OrthoDB" id="6495095at2"/>
<dbReference type="eggNOG" id="COG0614">
    <property type="taxonomic scope" value="Bacteria"/>
</dbReference>
<feature type="chain" id="PRO_5002949093" evidence="2">
    <location>
        <begin position="32"/>
        <end position="310"/>
    </location>
</feature>
<dbReference type="EMBL" id="CP001614">
    <property type="protein sequence ID" value="ACR14465.1"/>
    <property type="molecule type" value="Genomic_DNA"/>
</dbReference>
<dbReference type="InterPro" id="IPR002491">
    <property type="entry name" value="ABC_transptr_periplasmic_BD"/>
</dbReference>
<dbReference type="SUPFAM" id="SSF53807">
    <property type="entry name" value="Helical backbone' metal receptor"/>
    <property type="match status" value="1"/>
</dbReference>
<evidence type="ECO:0000256" key="1">
    <source>
        <dbReference type="ARBA" id="ARBA00022729"/>
    </source>
</evidence>
<evidence type="ECO:0000313" key="5">
    <source>
        <dbReference type="Proteomes" id="UP000009080"/>
    </source>
</evidence>
<feature type="signal peptide" evidence="2">
    <location>
        <begin position="1"/>
        <end position="31"/>
    </location>
</feature>
<evidence type="ECO:0000256" key="2">
    <source>
        <dbReference type="SAM" id="SignalP"/>
    </source>
</evidence>
<dbReference type="InterPro" id="IPR054828">
    <property type="entry name" value="Vit_B12_bind_prot"/>
</dbReference>
<dbReference type="HOGENOM" id="CLU_038034_2_5_6"/>
<dbReference type="Proteomes" id="UP000009080">
    <property type="component" value="Chromosome"/>
</dbReference>
<dbReference type="PANTHER" id="PTHR30535">
    <property type="entry name" value="VITAMIN B12-BINDING PROTEIN"/>
    <property type="match status" value="1"/>
</dbReference>
<dbReference type="Pfam" id="PF01497">
    <property type="entry name" value="Peripla_BP_2"/>
    <property type="match status" value="1"/>
</dbReference>
<dbReference type="InterPro" id="IPR050902">
    <property type="entry name" value="ABC_Transporter_SBP"/>
</dbReference>
<dbReference type="Gene3D" id="3.40.50.1980">
    <property type="entry name" value="Nitrogenase molybdenum iron protein domain"/>
    <property type="match status" value="2"/>
</dbReference>
<name>C5BS16_TERTT</name>